<proteinExistence type="predicted"/>
<evidence type="ECO:0000313" key="1">
    <source>
        <dbReference type="EMBL" id="OAF66154.1"/>
    </source>
</evidence>
<organism evidence="1 2">
    <name type="scientific">Intoshia linei</name>
    <dbReference type="NCBI Taxonomy" id="1819745"/>
    <lineage>
        <taxon>Eukaryota</taxon>
        <taxon>Metazoa</taxon>
        <taxon>Spiralia</taxon>
        <taxon>Lophotrochozoa</taxon>
        <taxon>Mesozoa</taxon>
        <taxon>Orthonectida</taxon>
        <taxon>Rhopaluridae</taxon>
        <taxon>Intoshia</taxon>
    </lineage>
</organism>
<dbReference type="Proteomes" id="UP000078046">
    <property type="component" value="Unassembled WGS sequence"/>
</dbReference>
<gene>
    <name evidence="1" type="ORF">A3Q56_06121</name>
</gene>
<protein>
    <submittedName>
        <fullName evidence="1">Uncharacterized protein</fullName>
    </submittedName>
</protein>
<comment type="caution">
    <text evidence="1">The sequence shown here is derived from an EMBL/GenBank/DDBJ whole genome shotgun (WGS) entry which is preliminary data.</text>
</comment>
<accession>A0A177AY87</accession>
<name>A0A177AY87_9BILA</name>
<dbReference type="AlphaFoldDB" id="A0A177AY87"/>
<evidence type="ECO:0000313" key="2">
    <source>
        <dbReference type="Proteomes" id="UP000078046"/>
    </source>
</evidence>
<reference evidence="1 2" key="1">
    <citation type="submission" date="2016-04" db="EMBL/GenBank/DDBJ databases">
        <title>The genome of Intoshia linei affirms orthonectids as highly simplified spiralians.</title>
        <authorList>
            <person name="Mikhailov K.V."/>
            <person name="Slusarev G.S."/>
            <person name="Nikitin M.A."/>
            <person name="Logacheva M.D."/>
            <person name="Penin A."/>
            <person name="Aleoshin V."/>
            <person name="Panchin Y.V."/>
        </authorList>
    </citation>
    <scope>NUCLEOTIDE SEQUENCE [LARGE SCALE GENOMIC DNA]</scope>
    <source>
        <strain evidence="1">Intl2013</strain>
        <tissue evidence="1">Whole animal</tissue>
    </source>
</reference>
<keyword evidence="2" id="KW-1185">Reference proteome</keyword>
<dbReference type="EMBL" id="LWCA01001019">
    <property type="protein sequence ID" value="OAF66154.1"/>
    <property type="molecule type" value="Genomic_DNA"/>
</dbReference>
<sequence length="301" mass="34344">MMQLLIKNNNLVPGLFSSRQYTKLNNADLPWYCSKNCNKFLDFITFDYNLVPQLNCFAVRNSLDYSKNPPTYKRGVIRVSYDDSKPNLESLDVENRIIFKTLVKFLQKNNITTEAFAYDTLGQIDDAKMALIKKIESCVKRNKGPIDIIANSLEVIAILPQMNATVKDLPMILKSIDPSNLAKRYDLYKNVFAHLEEPKVNTVSFHGSGCKTIKAYNLITNIHDYVLGDGIVPTESLMWYTSWSNDIFYRTSKVFRSDHDNILQDKNYLNKVLSIINMEIKRPQAKTKISSGKKIAGSCGL</sequence>